<sequence>MCHCHLKLHESGGENTAPDSGLDPRTGKGCQWRLQVAEENNEMGVMVCLSQKIHRQRAGSSTVTAKDTLDPCLWWRLTLAKTLQGSLKSSSSSP</sequence>
<reference evidence="1 2" key="1">
    <citation type="submission" date="2016-02" db="EMBL/GenBank/DDBJ databases">
        <title>Band-tailed pigeon sequencing and assembly.</title>
        <authorList>
            <person name="Soares A.E."/>
            <person name="Novak B.J."/>
            <person name="Rice E.S."/>
            <person name="O'Connell B."/>
            <person name="Chang D."/>
            <person name="Weber S."/>
            <person name="Shapiro B."/>
        </authorList>
    </citation>
    <scope>NUCLEOTIDE SEQUENCE [LARGE SCALE GENOMIC DNA]</scope>
    <source>
        <strain evidence="1">BTP2013</strain>
        <tissue evidence="1">Blood</tissue>
    </source>
</reference>
<gene>
    <name evidence="1" type="ORF">AV530_013321</name>
</gene>
<evidence type="ECO:0000313" key="1">
    <source>
        <dbReference type="EMBL" id="OPJ73898.1"/>
    </source>
</evidence>
<protein>
    <submittedName>
        <fullName evidence="1">Uncharacterized protein</fullName>
    </submittedName>
</protein>
<comment type="caution">
    <text evidence="1">The sequence shown here is derived from an EMBL/GenBank/DDBJ whole genome shotgun (WGS) entry which is preliminary data.</text>
</comment>
<dbReference type="AlphaFoldDB" id="A0A1V4JNY5"/>
<dbReference type="EMBL" id="LSYS01006880">
    <property type="protein sequence ID" value="OPJ73898.1"/>
    <property type="molecule type" value="Genomic_DNA"/>
</dbReference>
<accession>A0A1V4JNY5</accession>
<organism evidence="1 2">
    <name type="scientific">Patagioenas fasciata monilis</name>
    <dbReference type="NCBI Taxonomy" id="372326"/>
    <lineage>
        <taxon>Eukaryota</taxon>
        <taxon>Metazoa</taxon>
        <taxon>Chordata</taxon>
        <taxon>Craniata</taxon>
        <taxon>Vertebrata</taxon>
        <taxon>Euteleostomi</taxon>
        <taxon>Archelosauria</taxon>
        <taxon>Archosauria</taxon>
        <taxon>Dinosauria</taxon>
        <taxon>Saurischia</taxon>
        <taxon>Theropoda</taxon>
        <taxon>Coelurosauria</taxon>
        <taxon>Aves</taxon>
        <taxon>Neognathae</taxon>
        <taxon>Neoaves</taxon>
        <taxon>Columbimorphae</taxon>
        <taxon>Columbiformes</taxon>
        <taxon>Columbidae</taxon>
        <taxon>Patagioenas</taxon>
    </lineage>
</organism>
<name>A0A1V4JNY5_PATFA</name>
<dbReference type="Proteomes" id="UP000190648">
    <property type="component" value="Unassembled WGS sequence"/>
</dbReference>
<evidence type="ECO:0000313" key="2">
    <source>
        <dbReference type="Proteomes" id="UP000190648"/>
    </source>
</evidence>
<proteinExistence type="predicted"/>
<keyword evidence="2" id="KW-1185">Reference proteome</keyword>